<evidence type="ECO:0000313" key="1">
    <source>
        <dbReference type="EMBL" id="RRT58257.1"/>
    </source>
</evidence>
<name>A0A426Z2Q4_ENSVE</name>
<accession>A0A426Z2Q4</accession>
<dbReference type="EMBL" id="AMZH03008773">
    <property type="protein sequence ID" value="RRT58257.1"/>
    <property type="molecule type" value="Genomic_DNA"/>
</dbReference>
<protein>
    <recommendedName>
        <fullName evidence="3">SLC26A/SulP transporter domain-containing protein</fullName>
    </recommendedName>
</protein>
<dbReference type="GO" id="GO:0055085">
    <property type="term" value="P:transmembrane transport"/>
    <property type="evidence" value="ECO:0007669"/>
    <property type="project" value="InterPro"/>
</dbReference>
<gene>
    <name evidence="1" type="ORF">B296_00036785</name>
</gene>
<dbReference type="AlphaFoldDB" id="A0A426Z2Q4"/>
<dbReference type="Proteomes" id="UP000287651">
    <property type="component" value="Unassembled WGS sequence"/>
</dbReference>
<dbReference type="PANTHER" id="PTHR11814">
    <property type="entry name" value="SULFATE TRANSPORTER"/>
    <property type="match status" value="1"/>
</dbReference>
<evidence type="ECO:0000313" key="2">
    <source>
        <dbReference type="Proteomes" id="UP000287651"/>
    </source>
</evidence>
<dbReference type="InterPro" id="IPR036513">
    <property type="entry name" value="STAS_dom_sf"/>
</dbReference>
<comment type="caution">
    <text evidence="1">The sequence shown here is derived from an EMBL/GenBank/DDBJ whole genome shotgun (WGS) entry which is preliminary data.</text>
</comment>
<dbReference type="Gene3D" id="3.30.750.24">
    <property type="entry name" value="STAS domain"/>
    <property type="match status" value="1"/>
</dbReference>
<dbReference type="InterPro" id="IPR001902">
    <property type="entry name" value="SLC26A/SulP_fam"/>
</dbReference>
<organism evidence="1 2">
    <name type="scientific">Ensete ventricosum</name>
    <name type="common">Abyssinian banana</name>
    <name type="synonym">Musa ensete</name>
    <dbReference type="NCBI Taxonomy" id="4639"/>
    <lineage>
        <taxon>Eukaryota</taxon>
        <taxon>Viridiplantae</taxon>
        <taxon>Streptophyta</taxon>
        <taxon>Embryophyta</taxon>
        <taxon>Tracheophyta</taxon>
        <taxon>Spermatophyta</taxon>
        <taxon>Magnoliopsida</taxon>
        <taxon>Liliopsida</taxon>
        <taxon>Zingiberales</taxon>
        <taxon>Musaceae</taxon>
        <taxon>Ensete</taxon>
    </lineage>
</organism>
<evidence type="ECO:0008006" key="3">
    <source>
        <dbReference type="Google" id="ProtNLM"/>
    </source>
</evidence>
<dbReference type="GO" id="GO:0016020">
    <property type="term" value="C:membrane"/>
    <property type="evidence" value="ECO:0007669"/>
    <property type="project" value="InterPro"/>
</dbReference>
<reference evidence="1 2" key="1">
    <citation type="journal article" date="2014" name="Agronomy (Basel)">
        <title>A Draft Genome Sequence for Ensete ventricosum, the Drought-Tolerant Tree Against Hunger.</title>
        <authorList>
            <person name="Harrison J."/>
            <person name="Moore K.A."/>
            <person name="Paszkiewicz K."/>
            <person name="Jones T."/>
            <person name="Grant M."/>
            <person name="Ambacheew D."/>
            <person name="Muzemil S."/>
            <person name="Studholme D.J."/>
        </authorList>
    </citation>
    <scope>NUCLEOTIDE SEQUENCE [LARGE SCALE GENOMIC DNA]</scope>
</reference>
<proteinExistence type="predicted"/>
<sequence length="201" mass="22386">MMVHSVSDGVGDMHLKTDSVSSTNGQTENYKSVYKVGLPPRRNFVREFADAVKETLFADDPLRPYKDQPKSRKLLLGLQFLFPVLEWGRYYNLSKFKGDVIAGLTIASLCIPQKRKSLFWVPAIAPLISVVLSTLLVDLTRADKYVSAAFLLLQLVLANPGPVVIEKLYSAKFPELIGHDKVFLTVAEAVMTCTPKAREDV</sequence>